<proteinExistence type="predicted"/>
<dbReference type="InterPro" id="IPR025669">
    <property type="entry name" value="AAA_dom"/>
</dbReference>
<dbReference type="PANTHER" id="PTHR43384:SF6">
    <property type="entry name" value="SEPTUM SITE-DETERMINING PROTEIN MIND HOMOLOG, CHLOROPLASTIC"/>
    <property type="match status" value="1"/>
</dbReference>
<organism evidence="4 5">
    <name type="scientific">Alkaliphilus hydrothermalis</name>
    <dbReference type="NCBI Taxonomy" id="1482730"/>
    <lineage>
        <taxon>Bacteria</taxon>
        <taxon>Bacillati</taxon>
        <taxon>Bacillota</taxon>
        <taxon>Clostridia</taxon>
        <taxon>Peptostreptococcales</taxon>
        <taxon>Natronincolaceae</taxon>
        <taxon>Alkaliphilus</taxon>
    </lineage>
</organism>
<dbReference type="Pfam" id="PF13614">
    <property type="entry name" value="AAA_31"/>
    <property type="match status" value="1"/>
</dbReference>
<gene>
    <name evidence="4" type="ORF">JOC73_001988</name>
</gene>
<dbReference type="PANTHER" id="PTHR43384">
    <property type="entry name" value="SEPTUM SITE-DETERMINING PROTEIN MIND HOMOLOG, CHLOROPLASTIC-RELATED"/>
    <property type="match status" value="1"/>
</dbReference>
<sequence length="919" mass="106413">MKTVHFDEVYELLHDKLTIIKHYNNVTFYIIRDVFGRISIYILKEGEDSELINFVTNIIKEAIGEPWLNTVEQVFKGSRFLDKLRTITKKINDTDNIYYGERHLTRLNWFRKKMQIEEIQSVPKVITFYSFKGGLGRTTSMVLTALQLVRQGKKVVMVDFDLEAPGLSSVLLPENNQFPEYGVVDYLIESQIYLNTNYKLDIDEYVYTIQDRELIGSSGGQLYVVPASNLKDENTEVYLEKMGRLDFNTPTFMEENNPISMMITQLSDRFKPDYIFLDARTGIHDVGGLTLTQFADLAFLLFYGNDQNMAGMKMVLPKVIENKIPFFLINSPVPISEDEADEEIDFYLENAYNLLVETNYYEEGKLPDLYEENAEHYPYLINYQPQAVLLNTNKKIANLLDDNGKSNVYFKLAEQIASYGNEREISELKIDIKEDNKSKMLEGISQITGKVAASENEFKSDEDLIEKFYPLKEHRFIFESDKFLILGPKGSGKTALFSVLEHRTYAKYLAAYLGVSTESFDRTIWITGLKQSADFPTSDSFEIIGQKKEAFVHRRFWQLLALRSLAREVGEELNFVPSEVKENLESISNLRELAENLERAEEVEGYFHILDQQLQERNQNIILVYDALDVLLKNRDIRGSMISALIGLWHEYLPRYKNIRVKIFLRDDIFNKEVNDLTDKVKLRNFSEKLSWTYDELLAMVWKRMAQKSNEVAELFKDVYSSIGLLMKKDDYLGYIPKADVDINKAILKVLVGERMASGKAAFSYNWIRNHLADTNERIVPRSILKLFAFAAEKNLEKIEIFGIYNNIVRPKMLDSVMNEVSIDRVDDLLDEYKEFEAIFNNLKEFLPRFPANEDDLKEALRKCGVPEGKEINTIAELVDIGVMKPYQRKKSDPIRYHIPDIFLIGLGLSRVGLKAKNK</sequence>
<evidence type="ECO:0000259" key="3">
    <source>
        <dbReference type="Pfam" id="PF13614"/>
    </source>
</evidence>
<dbReference type="RefSeq" id="WP_204402588.1">
    <property type="nucleotide sequence ID" value="NZ_JAFBEE010000012.1"/>
</dbReference>
<evidence type="ECO:0000256" key="2">
    <source>
        <dbReference type="ARBA" id="ARBA00022840"/>
    </source>
</evidence>
<dbReference type="InterPro" id="IPR050625">
    <property type="entry name" value="ParA/MinD_ATPase"/>
</dbReference>
<dbReference type="InterPro" id="IPR059206">
    <property type="entry name" value="Sll1717-like"/>
</dbReference>
<dbReference type="InterPro" id="IPR027417">
    <property type="entry name" value="P-loop_NTPase"/>
</dbReference>
<dbReference type="Gene3D" id="3.40.50.300">
    <property type="entry name" value="P-loop containing nucleotide triphosphate hydrolases"/>
    <property type="match status" value="2"/>
</dbReference>
<keyword evidence="1" id="KW-0547">Nucleotide-binding</keyword>
<evidence type="ECO:0000313" key="4">
    <source>
        <dbReference type="EMBL" id="MBM7615418.1"/>
    </source>
</evidence>
<keyword evidence="2" id="KW-0067">ATP-binding</keyword>
<dbReference type="NCBIfam" id="NF047398">
    <property type="entry name" value="AAA_KGGVGR"/>
    <property type="match status" value="1"/>
</dbReference>
<feature type="domain" description="AAA" evidence="3">
    <location>
        <begin position="124"/>
        <end position="217"/>
    </location>
</feature>
<protein>
    <recommendedName>
        <fullName evidence="3">AAA domain-containing protein</fullName>
    </recommendedName>
</protein>
<dbReference type="SUPFAM" id="SSF52540">
    <property type="entry name" value="P-loop containing nucleoside triphosphate hydrolases"/>
    <property type="match status" value="1"/>
</dbReference>
<name>A0ABS2NR54_9FIRM</name>
<evidence type="ECO:0000313" key="5">
    <source>
        <dbReference type="Proteomes" id="UP001314796"/>
    </source>
</evidence>
<evidence type="ECO:0000256" key="1">
    <source>
        <dbReference type="ARBA" id="ARBA00022741"/>
    </source>
</evidence>
<dbReference type="Proteomes" id="UP001314796">
    <property type="component" value="Unassembled WGS sequence"/>
</dbReference>
<comment type="caution">
    <text evidence="4">The sequence shown here is derived from an EMBL/GenBank/DDBJ whole genome shotgun (WGS) entry which is preliminary data.</text>
</comment>
<reference evidence="4 5" key="1">
    <citation type="submission" date="2021-01" db="EMBL/GenBank/DDBJ databases">
        <title>Genomic Encyclopedia of Type Strains, Phase IV (KMG-IV): sequencing the most valuable type-strain genomes for metagenomic binning, comparative biology and taxonomic classification.</title>
        <authorList>
            <person name="Goeker M."/>
        </authorList>
    </citation>
    <scope>NUCLEOTIDE SEQUENCE [LARGE SCALE GENOMIC DNA]</scope>
    <source>
        <strain evidence="4 5">DSM 25890</strain>
    </source>
</reference>
<dbReference type="NCBIfam" id="NF047389">
    <property type="entry name" value="ATPase_Sll1717"/>
    <property type="match status" value="1"/>
</dbReference>
<accession>A0ABS2NR54</accession>
<dbReference type="EMBL" id="JAFBEE010000012">
    <property type="protein sequence ID" value="MBM7615418.1"/>
    <property type="molecule type" value="Genomic_DNA"/>
</dbReference>
<keyword evidence="5" id="KW-1185">Reference proteome</keyword>